<dbReference type="Proteomes" id="UP000267164">
    <property type="component" value="Chromosome"/>
</dbReference>
<proteinExistence type="predicted"/>
<evidence type="ECO:0000313" key="1">
    <source>
        <dbReference type="EMBL" id="AYF77150.1"/>
    </source>
</evidence>
<accession>A0A386ZIE0</accession>
<dbReference type="KEGG" id="nyu:D7D52_28785"/>
<dbReference type="RefSeq" id="WP_120741334.1">
    <property type="nucleotide sequence ID" value="NZ_CP032568.1"/>
</dbReference>
<protein>
    <recommendedName>
        <fullName evidence="3">Resolvase/invertase-type recombinase catalytic domain-containing protein</fullName>
    </recommendedName>
</protein>
<sequence>MKFRPTAVGYLRCDVSGAQQQWDEDQIRSVAKRMGYDLAKIVVVDGRGNERPLVGLKTTVTRLGAEAVFTASLAHFPGEDVPADLVRSVDVVTVSPENTYARAGASS</sequence>
<evidence type="ECO:0008006" key="3">
    <source>
        <dbReference type="Google" id="ProtNLM"/>
    </source>
</evidence>
<dbReference type="EMBL" id="CP032568">
    <property type="protein sequence ID" value="AYF77150.1"/>
    <property type="molecule type" value="Genomic_DNA"/>
</dbReference>
<reference evidence="1 2" key="1">
    <citation type="submission" date="2018-09" db="EMBL/GenBank/DDBJ databases">
        <title>Nocardia yunnanensis sp. nov., an actinomycete isolated from a soil sample.</title>
        <authorList>
            <person name="Zhang J."/>
        </authorList>
    </citation>
    <scope>NUCLEOTIDE SEQUENCE [LARGE SCALE GENOMIC DNA]</scope>
    <source>
        <strain evidence="1 2">CFHS0054</strain>
    </source>
</reference>
<evidence type="ECO:0000313" key="2">
    <source>
        <dbReference type="Proteomes" id="UP000267164"/>
    </source>
</evidence>
<dbReference type="OrthoDB" id="4559413at2"/>
<organism evidence="1 2">
    <name type="scientific">Nocardia yunnanensis</name>
    <dbReference type="NCBI Taxonomy" id="2382165"/>
    <lineage>
        <taxon>Bacteria</taxon>
        <taxon>Bacillati</taxon>
        <taxon>Actinomycetota</taxon>
        <taxon>Actinomycetes</taxon>
        <taxon>Mycobacteriales</taxon>
        <taxon>Nocardiaceae</taxon>
        <taxon>Nocardia</taxon>
    </lineage>
</organism>
<keyword evidence="2" id="KW-1185">Reference proteome</keyword>
<dbReference type="AlphaFoldDB" id="A0A386ZIE0"/>
<gene>
    <name evidence="1" type="ORF">D7D52_28785</name>
</gene>
<name>A0A386ZIE0_9NOCA</name>